<dbReference type="PANTHER" id="PTHR43799">
    <property type="entry name" value="AMINOTRANSFERASE, PUTATIVE-RELATED"/>
    <property type="match status" value="1"/>
</dbReference>
<dbReference type="InterPro" id="IPR024551">
    <property type="entry name" value="AspAT_Ic"/>
</dbReference>
<organism evidence="1 2">
    <name type="scientific">Rugamonas aquatica</name>
    <dbReference type="NCBI Taxonomy" id="2743357"/>
    <lineage>
        <taxon>Bacteria</taxon>
        <taxon>Pseudomonadati</taxon>
        <taxon>Pseudomonadota</taxon>
        <taxon>Betaproteobacteria</taxon>
        <taxon>Burkholderiales</taxon>
        <taxon>Oxalobacteraceae</taxon>
        <taxon>Telluria group</taxon>
        <taxon>Rugamonas</taxon>
    </lineage>
</organism>
<dbReference type="InterPro" id="IPR015422">
    <property type="entry name" value="PyrdxlP-dep_Trfase_small"/>
</dbReference>
<keyword evidence="2" id="KW-1185">Reference proteome</keyword>
<dbReference type="SUPFAM" id="SSF53383">
    <property type="entry name" value="PLP-dependent transferases"/>
    <property type="match status" value="1"/>
</dbReference>
<dbReference type="CDD" id="cd00609">
    <property type="entry name" value="AAT_like"/>
    <property type="match status" value="1"/>
</dbReference>
<dbReference type="InterPro" id="IPR015421">
    <property type="entry name" value="PyrdxlP-dep_Trfase_major"/>
</dbReference>
<dbReference type="RefSeq" id="WP_152837274.1">
    <property type="nucleotide sequence ID" value="NZ_WHUG01000002.1"/>
</dbReference>
<dbReference type="Proteomes" id="UP000440498">
    <property type="component" value="Unassembled WGS sequence"/>
</dbReference>
<dbReference type="PANTHER" id="PTHR43799:SF1">
    <property type="entry name" value="ASPARTATE AMINOTRANSFERASE"/>
    <property type="match status" value="1"/>
</dbReference>
<dbReference type="EMBL" id="WHUG01000002">
    <property type="protein sequence ID" value="MQA37815.1"/>
    <property type="molecule type" value="Genomic_DNA"/>
</dbReference>
<dbReference type="AlphaFoldDB" id="A0A6A7MYJ7"/>
<evidence type="ECO:0000313" key="1">
    <source>
        <dbReference type="EMBL" id="MQA37815.1"/>
    </source>
</evidence>
<accession>A0A6A7MYJ7</accession>
<name>A0A6A7MYJ7_9BURK</name>
<sequence length="408" mass="43941">MTAVDLPSQHHEQYQAFKQLGLKLDMSRGKPAPEQLDLSNALMASLDGYKAVDGTDGRNYGGTIGLPEARELFGKLLDVPAAQVVVDSSASLSLMHDVIIYSLLNGTPGNAPWVREPVTFLCPVPGYDRHFAICEARGIKMINIPMTEAGPDMDLVEKLVAEDASIKGMWCVPKYSNPGGVVYSDAVVARLAAMKTAAPDFRLMWDDAYRFHHLGEQKLEVANILDACAQAGNPDRAIVFASSSKVTWAGSGIAALAASPANIAWWTKHAGIRSIGPDKINQLRHVRLLKDVATVEALMEQHRLLLKPKFEAVLAQFEHYLGEVPGVSWTRPQGGYFIDLVTPQGSAKRTVALAKEAGITLTPAGAAFPYGNDPKDSHIRIAPSFPSLDEITKAAQGIALSLRVALGA</sequence>
<dbReference type="Gene3D" id="3.40.640.10">
    <property type="entry name" value="Type I PLP-dependent aspartate aminotransferase-like (Major domain)"/>
    <property type="match status" value="1"/>
</dbReference>
<gene>
    <name evidence="1" type="ORF">GEV02_06610</name>
</gene>
<dbReference type="GO" id="GO:0004069">
    <property type="term" value="F:L-aspartate:2-oxoglutarate aminotransferase activity"/>
    <property type="evidence" value="ECO:0007669"/>
    <property type="project" value="InterPro"/>
</dbReference>
<comment type="caution">
    <text evidence="1">The sequence shown here is derived from an EMBL/GenBank/DDBJ whole genome shotgun (WGS) entry which is preliminary data.</text>
</comment>
<keyword evidence="1" id="KW-0808">Transferase</keyword>
<reference evidence="1 2" key="1">
    <citation type="submission" date="2019-10" db="EMBL/GenBank/DDBJ databases">
        <title>Two novel species isolated from a subtropical stream in China.</title>
        <authorList>
            <person name="Lu H."/>
        </authorList>
    </citation>
    <scope>NUCLEOTIDE SEQUENCE [LARGE SCALE GENOMIC DNA]</scope>
    <source>
        <strain evidence="1 2">FT29W</strain>
    </source>
</reference>
<keyword evidence="1" id="KW-0032">Aminotransferase</keyword>
<protein>
    <submittedName>
        <fullName evidence="1">Aminotransferase class I/II-fold pyridoxal phosphate-dependent enzyme</fullName>
    </submittedName>
</protein>
<evidence type="ECO:0000313" key="2">
    <source>
        <dbReference type="Proteomes" id="UP000440498"/>
    </source>
</evidence>
<dbReference type="InterPro" id="IPR015424">
    <property type="entry name" value="PyrdxlP-dep_Trfase"/>
</dbReference>
<dbReference type="Pfam" id="PF12897">
    <property type="entry name" value="Asp_aminotransf"/>
    <property type="match status" value="1"/>
</dbReference>
<proteinExistence type="predicted"/>
<dbReference type="Gene3D" id="3.90.1150.10">
    <property type="entry name" value="Aspartate Aminotransferase, domain 1"/>
    <property type="match status" value="1"/>
</dbReference>